<name>A0A8J2IQL0_FUSEQ</name>
<gene>
    <name evidence="2" type="ORF">FEQUK3_LOCUS7683</name>
</gene>
<feature type="domain" description="Aminoglycoside phosphotransferase" evidence="1">
    <location>
        <begin position="288"/>
        <end position="329"/>
    </location>
</feature>
<evidence type="ECO:0000259" key="1">
    <source>
        <dbReference type="Pfam" id="PF01636"/>
    </source>
</evidence>
<dbReference type="PANTHER" id="PTHR21310:SF15">
    <property type="entry name" value="AMINOGLYCOSIDE PHOSPHOTRANSFERASE DOMAIN-CONTAINING PROTEIN"/>
    <property type="match status" value="1"/>
</dbReference>
<evidence type="ECO:0000313" key="2">
    <source>
        <dbReference type="EMBL" id="CAG7561963.1"/>
    </source>
</evidence>
<dbReference type="AlphaFoldDB" id="A0A8J2IQL0"/>
<dbReference type="InterPro" id="IPR051678">
    <property type="entry name" value="AGP_Transferase"/>
</dbReference>
<evidence type="ECO:0000313" key="3">
    <source>
        <dbReference type="Proteomes" id="UP000693738"/>
    </source>
</evidence>
<dbReference type="InterPro" id="IPR002575">
    <property type="entry name" value="Aminoglycoside_PTrfase"/>
</dbReference>
<dbReference type="Pfam" id="PF01636">
    <property type="entry name" value="APH"/>
    <property type="match status" value="1"/>
</dbReference>
<dbReference type="EMBL" id="CAJSTJ010000145">
    <property type="protein sequence ID" value="CAG7561963.1"/>
    <property type="molecule type" value="Genomic_DNA"/>
</dbReference>
<sequence length="419" mass="47468">MSSLDPRPSTPPHHPNFGIQMSTENIRKLVHLALPEVTLTDIESLPSFKSFNNRIYFLKCSLQVSNASDLENKEFVLKINGRDFSGDKIENEVSCLRLIELFCTGIPVPRAIAWSQDGSKMTVARGNGSATQPLVEHAFDGNTGGWILMTRVPGEPIDLSEHNKERLGDLAVQLADHVTDWRQNIPRQVHGGCLRFQENEYKNSRPDITLIDSREVGANFVIRGILGEGIRCLDPIATVGDYYKVLMENKLRTLETKETIEPNRGLICPGRMFMQETLPTMSSLNKGADAFVFTHYDLSPRNVLVSGSPPQITGIVDFEFPGFFPPLDEFLNDYIENSNDWPKDVYEVYLKRLEENGVATPFKSVDKDHWEHVYLLQQLVQNIAPWFLPGKYQGEGLEEELDKSRVLVEELLERLSHRA</sequence>
<reference evidence="2" key="1">
    <citation type="submission" date="2021-05" db="EMBL/GenBank/DDBJ databases">
        <authorList>
            <person name="Khan N."/>
        </authorList>
    </citation>
    <scope>NUCLEOTIDE SEQUENCE</scope>
</reference>
<dbReference type="PANTHER" id="PTHR21310">
    <property type="entry name" value="AMINOGLYCOSIDE PHOSPHOTRANSFERASE-RELATED-RELATED"/>
    <property type="match status" value="1"/>
</dbReference>
<comment type="caution">
    <text evidence="2">The sequence shown here is derived from an EMBL/GenBank/DDBJ whole genome shotgun (WGS) entry which is preliminary data.</text>
</comment>
<organism evidence="2 3">
    <name type="scientific">Fusarium equiseti</name>
    <name type="common">Fusarium scirpi</name>
    <dbReference type="NCBI Taxonomy" id="61235"/>
    <lineage>
        <taxon>Eukaryota</taxon>
        <taxon>Fungi</taxon>
        <taxon>Dikarya</taxon>
        <taxon>Ascomycota</taxon>
        <taxon>Pezizomycotina</taxon>
        <taxon>Sordariomycetes</taxon>
        <taxon>Hypocreomycetidae</taxon>
        <taxon>Hypocreales</taxon>
        <taxon>Nectriaceae</taxon>
        <taxon>Fusarium</taxon>
        <taxon>Fusarium incarnatum-equiseti species complex</taxon>
    </lineage>
</organism>
<protein>
    <recommendedName>
        <fullName evidence="1">Aminoglycoside phosphotransferase domain-containing protein</fullName>
    </recommendedName>
</protein>
<accession>A0A8J2IQL0</accession>
<dbReference type="Proteomes" id="UP000693738">
    <property type="component" value="Unassembled WGS sequence"/>
</dbReference>
<proteinExistence type="predicted"/>